<feature type="signal peptide" evidence="1">
    <location>
        <begin position="1"/>
        <end position="25"/>
    </location>
</feature>
<dbReference type="OrthoDB" id="10510645at2759"/>
<reference evidence="2 3" key="1">
    <citation type="journal article" date="2017" name="Gigascience">
        <title>Genome sequence of the small brown planthopper, Laodelphax striatellus.</title>
        <authorList>
            <person name="Zhu J."/>
            <person name="Jiang F."/>
            <person name="Wang X."/>
            <person name="Yang P."/>
            <person name="Bao Y."/>
            <person name="Zhao W."/>
            <person name="Wang W."/>
            <person name="Lu H."/>
            <person name="Wang Q."/>
            <person name="Cui N."/>
            <person name="Li J."/>
            <person name="Chen X."/>
            <person name="Luo L."/>
            <person name="Yu J."/>
            <person name="Kang L."/>
            <person name="Cui F."/>
        </authorList>
    </citation>
    <scope>NUCLEOTIDE SEQUENCE [LARGE SCALE GENOMIC DNA]</scope>
    <source>
        <strain evidence="2">Lst14</strain>
    </source>
</reference>
<comment type="caution">
    <text evidence="2">The sequence shown here is derived from an EMBL/GenBank/DDBJ whole genome shotgun (WGS) entry which is preliminary data.</text>
</comment>
<evidence type="ECO:0000256" key="1">
    <source>
        <dbReference type="SAM" id="SignalP"/>
    </source>
</evidence>
<dbReference type="AlphaFoldDB" id="A0A482XRK9"/>
<feature type="chain" id="PRO_5019719189" evidence="1">
    <location>
        <begin position="26"/>
        <end position="258"/>
    </location>
</feature>
<organism evidence="2 3">
    <name type="scientific">Laodelphax striatellus</name>
    <name type="common">Small brown planthopper</name>
    <name type="synonym">Delphax striatella</name>
    <dbReference type="NCBI Taxonomy" id="195883"/>
    <lineage>
        <taxon>Eukaryota</taxon>
        <taxon>Metazoa</taxon>
        <taxon>Ecdysozoa</taxon>
        <taxon>Arthropoda</taxon>
        <taxon>Hexapoda</taxon>
        <taxon>Insecta</taxon>
        <taxon>Pterygota</taxon>
        <taxon>Neoptera</taxon>
        <taxon>Paraneoptera</taxon>
        <taxon>Hemiptera</taxon>
        <taxon>Auchenorrhyncha</taxon>
        <taxon>Fulgoroidea</taxon>
        <taxon>Delphacidae</taxon>
        <taxon>Criomorphinae</taxon>
        <taxon>Laodelphax</taxon>
    </lineage>
</organism>
<keyword evidence="1" id="KW-0732">Signal</keyword>
<evidence type="ECO:0000313" key="2">
    <source>
        <dbReference type="EMBL" id="RZF48785.1"/>
    </source>
</evidence>
<dbReference type="Proteomes" id="UP000291343">
    <property type="component" value="Unassembled WGS sequence"/>
</dbReference>
<dbReference type="EMBL" id="QKKF02000945">
    <property type="protein sequence ID" value="RZF48785.1"/>
    <property type="molecule type" value="Genomic_DNA"/>
</dbReference>
<accession>A0A482XRK9</accession>
<gene>
    <name evidence="2" type="ORF">LSTR_LSTR008134</name>
</gene>
<sequence>MIYKKFIHFFGCTALFLNSLQTCNASLSLKTLINNMEVIEESKGTDTSNPSESVDTQKRIQIFIQQTLTENEKLLLEKKEIRELLGEHLEVLDINQEIRTNLNTIGGTEIVIWYYLKKYPENAHLLKSASSLWWNAIDDMLSTKNDDTSSKELFDKLINAKNLDHIHVFSEITDKVLVSENVVLLGEEYEALLTAVFIRLCTDYHIATTSELERVLFRKISSLYQSGAFDDINDQLGEETLKLLFTTSSPQGHPIILL</sequence>
<protein>
    <submittedName>
        <fullName evidence="2">Uncharacterized protein</fullName>
    </submittedName>
</protein>
<evidence type="ECO:0000313" key="3">
    <source>
        <dbReference type="Proteomes" id="UP000291343"/>
    </source>
</evidence>
<dbReference type="InParanoid" id="A0A482XRK9"/>
<keyword evidence="3" id="KW-1185">Reference proteome</keyword>
<name>A0A482XRK9_LAOST</name>
<proteinExistence type="predicted"/>
<dbReference type="SMR" id="A0A482XRK9"/>